<name>A0A0K2X7Z1_9HELI</name>
<dbReference type="AlphaFoldDB" id="A0A0K2X7Z1"/>
<dbReference type="EMBL" id="CDML01000053">
    <property type="protein sequence ID" value="CRF41770.1"/>
    <property type="molecule type" value="Genomic_DNA"/>
</dbReference>
<evidence type="ECO:0000313" key="3">
    <source>
        <dbReference type="EMBL" id="CRF43485.1"/>
    </source>
</evidence>
<reference evidence="4" key="2">
    <citation type="submission" date="2014-12" db="EMBL/GenBank/DDBJ databases">
        <authorList>
            <person name="Smet A."/>
        </authorList>
    </citation>
    <scope>NUCLEOTIDE SEQUENCE [LARGE SCALE GENOMIC DNA]</scope>
</reference>
<reference evidence="5 6" key="3">
    <citation type="submission" date="2014-12" db="EMBL/GenBank/DDBJ databases">
        <authorList>
            <person name="Jaenicke S."/>
        </authorList>
    </citation>
    <scope>NUCLEOTIDE SEQUENCE [LARGE SCALE GENOMIC DNA]</scope>
</reference>
<dbReference type="Proteomes" id="UP000041394">
    <property type="component" value="Unassembled WGS sequence"/>
</dbReference>
<dbReference type="STRING" id="1578720.HAL011_15850"/>
<organism evidence="3 5">
    <name type="scientific">Helicobacter ailurogastricus</name>
    <dbReference type="NCBI Taxonomy" id="1578720"/>
    <lineage>
        <taxon>Bacteria</taxon>
        <taxon>Pseudomonadati</taxon>
        <taxon>Campylobacterota</taxon>
        <taxon>Epsilonproteobacteria</taxon>
        <taxon>Campylobacterales</taxon>
        <taxon>Helicobacteraceae</taxon>
        <taxon>Helicobacter</taxon>
    </lineage>
</organism>
<dbReference type="EMBL" id="CDMN01000001">
    <property type="protein sequence ID" value="CRF43485.1"/>
    <property type="molecule type" value="Genomic_DNA"/>
</dbReference>
<dbReference type="Proteomes" id="UP000038622">
    <property type="component" value="Unassembled WGS sequence"/>
</dbReference>
<dbReference type="Proteomes" id="UP000045175">
    <property type="component" value="Unassembled WGS sequence"/>
</dbReference>
<evidence type="ECO:0000313" key="4">
    <source>
        <dbReference type="Proteomes" id="UP000038622"/>
    </source>
</evidence>
<evidence type="ECO:0000313" key="1">
    <source>
        <dbReference type="EMBL" id="CRF41770.1"/>
    </source>
</evidence>
<dbReference type="EMBL" id="CDMH01000014">
    <property type="protein sequence ID" value="CRF42153.1"/>
    <property type="molecule type" value="Genomic_DNA"/>
</dbReference>
<accession>A0A0K2X7Z1</accession>
<reference evidence="3" key="1">
    <citation type="submission" date="2014-12" db="EMBL/GenBank/DDBJ databases">
        <title>Whole genome sequences of four Staphylococcus schleiferi canine isolates.</title>
        <authorList>
            <person name="Misic A.M."/>
            <person name="Cain C."/>
            <person name="Morris D.O."/>
            <person name="Rankin S."/>
            <person name="Beiting D."/>
        </authorList>
    </citation>
    <scope>NUCLEOTIDE SEQUENCE</scope>
    <source>
        <strain evidence="1">ASB11</strain>
        <strain evidence="2">ASB13</strain>
        <strain evidence="3">ASB9</strain>
    </source>
</reference>
<evidence type="ECO:0000313" key="6">
    <source>
        <dbReference type="Proteomes" id="UP000045175"/>
    </source>
</evidence>
<gene>
    <name evidence="1" type="ORF">HAL011_15850</name>
    <name evidence="2" type="ORF">HAL013_03120</name>
    <name evidence="3" type="ORF">HAL09_00260</name>
</gene>
<keyword evidence="4" id="KW-1185">Reference proteome</keyword>
<sequence length="48" mass="5476">MATKTKNSFILCIPFLRETQSVLPTFALTPLTLKRVNYAKLPKRTHSV</sequence>
<evidence type="ECO:0000313" key="5">
    <source>
        <dbReference type="Proteomes" id="UP000041394"/>
    </source>
</evidence>
<proteinExistence type="predicted"/>
<evidence type="ECO:0000313" key="2">
    <source>
        <dbReference type="EMBL" id="CRF42153.1"/>
    </source>
</evidence>
<protein>
    <submittedName>
        <fullName evidence="3">Uncharacterized protein</fullName>
    </submittedName>
</protein>